<dbReference type="Proteomes" id="UP001233836">
    <property type="component" value="Unassembled WGS sequence"/>
</dbReference>
<comment type="subcellular location">
    <subcellularLocation>
        <location evidence="1">Cell membrane</location>
        <topology evidence="1">Multi-pass membrane protein</topology>
    </subcellularLocation>
</comment>
<evidence type="ECO:0000259" key="8">
    <source>
        <dbReference type="PROSITE" id="PS50850"/>
    </source>
</evidence>
<dbReference type="Pfam" id="PF07690">
    <property type="entry name" value="MFS_1"/>
    <property type="match status" value="1"/>
</dbReference>
<feature type="transmembrane region" description="Helical" evidence="7">
    <location>
        <begin position="170"/>
        <end position="189"/>
    </location>
</feature>
<feature type="transmembrane region" description="Helical" evidence="7">
    <location>
        <begin position="387"/>
        <end position="406"/>
    </location>
</feature>
<organism evidence="9 10">
    <name type="scientific">Paenibacillus tundrae</name>
    <dbReference type="NCBI Taxonomy" id="528187"/>
    <lineage>
        <taxon>Bacteria</taxon>
        <taxon>Bacillati</taxon>
        <taxon>Bacillota</taxon>
        <taxon>Bacilli</taxon>
        <taxon>Bacillales</taxon>
        <taxon>Paenibacillaceae</taxon>
        <taxon>Paenibacillus</taxon>
    </lineage>
</organism>
<keyword evidence="3" id="KW-1003">Cell membrane</keyword>
<sequence>MESQPSYSKYRWVMLVLSALTSLVPTIIFVGPTVFIPMMMEDLNITTAEAGIIVTIVLLGAGLTGTLGGPLMSKFGIKHTRTIALVFYTIGGLVPLFTSSFTVLLLSRILIGVGMGIAAGTSVGVTMDWYPPKERPLINSLNSILSLAGSFLALVLAIPVYNAMGGSWKMTLELFGIVMLITTILWIIFAKNNVQTVSADPAGIEADPSVTRPVAKESVLRQVLRRKEVILLIVAYLSFMLASQSLQTFLPTYYQTDLMMSAAKSGTITSLISLASVVAGVLVGILMAASGRRKIFMWPLLVLLLIGCVGSVTLPDGWMLYGSVILIGLALNGWLPAMFTSVMELEGMTPEKAGAAQGVILSVGMFGGAVSTLVIGIIAEYTGLRNALLYFSFLAVFAIIATLIFPETGPKANRNRATM</sequence>
<feature type="transmembrane region" description="Helical" evidence="7">
    <location>
        <begin position="318"/>
        <end position="339"/>
    </location>
</feature>
<dbReference type="PANTHER" id="PTHR43124">
    <property type="entry name" value="PURINE EFFLUX PUMP PBUE"/>
    <property type="match status" value="1"/>
</dbReference>
<dbReference type="RefSeq" id="WP_307217961.1">
    <property type="nucleotide sequence ID" value="NZ_JAUSTI010000009.1"/>
</dbReference>
<dbReference type="InterPro" id="IPR036259">
    <property type="entry name" value="MFS_trans_sf"/>
</dbReference>
<protein>
    <submittedName>
        <fullName evidence="9">MFS family permease</fullName>
    </submittedName>
</protein>
<dbReference type="PANTHER" id="PTHR43124:SF3">
    <property type="entry name" value="CHLORAMPHENICOL EFFLUX PUMP RV0191"/>
    <property type="match status" value="1"/>
</dbReference>
<accession>A0ABT9WFN3</accession>
<feature type="transmembrane region" description="Helical" evidence="7">
    <location>
        <begin position="83"/>
        <end position="103"/>
    </location>
</feature>
<feature type="domain" description="Major facilitator superfamily (MFS) profile" evidence="8">
    <location>
        <begin position="11"/>
        <end position="410"/>
    </location>
</feature>
<comment type="caution">
    <text evidence="9">The sequence shown here is derived from an EMBL/GenBank/DDBJ whole genome shotgun (WGS) entry which is preliminary data.</text>
</comment>
<evidence type="ECO:0000256" key="7">
    <source>
        <dbReference type="SAM" id="Phobius"/>
    </source>
</evidence>
<keyword evidence="10" id="KW-1185">Reference proteome</keyword>
<gene>
    <name evidence="9" type="ORF">J2T19_003549</name>
</gene>
<feature type="transmembrane region" description="Helical" evidence="7">
    <location>
        <begin position="229"/>
        <end position="247"/>
    </location>
</feature>
<keyword evidence="5 7" id="KW-1133">Transmembrane helix</keyword>
<evidence type="ECO:0000256" key="1">
    <source>
        <dbReference type="ARBA" id="ARBA00004651"/>
    </source>
</evidence>
<evidence type="ECO:0000256" key="3">
    <source>
        <dbReference type="ARBA" id="ARBA00022475"/>
    </source>
</evidence>
<keyword evidence="2" id="KW-0813">Transport</keyword>
<dbReference type="SUPFAM" id="SSF103473">
    <property type="entry name" value="MFS general substrate transporter"/>
    <property type="match status" value="1"/>
</dbReference>
<proteinExistence type="predicted"/>
<evidence type="ECO:0000256" key="6">
    <source>
        <dbReference type="ARBA" id="ARBA00023136"/>
    </source>
</evidence>
<dbReference type="InterPro" id="IPR011701">
    <property type="entry name" value="MFS"/>
</dbReference>
<feature type="transmembrane region" description="Helical" evidence="7">
    <location>
        <begin position="267"/>
        <end position="288"/>
    </location>
</feature>
<dbReference type="InterPro" id="IPR020846">
    <property type="entry name" value="MFS_dom"/>
</dbReference>
<dbReference type="InterPro" id="IPR050189">
    <property type="entry name" value="MFS_Efflux_Transporters"/>
</dbReference>
<feature type="transmembrane region" description="Helical" evidence="7">
    <location>
        <begin position="359"/>
        <end position="381"/>
    </location>
</feature>
<dbReference type="CDD" id="cd06174">
    <property type="entry name" value="MFS"/>
    <property type="match status" value="1"/>
</dbReference>
<name>A0ABT9WFN3_9BACL</name>
<feature type="transmembrane region" description="Helical" evidence="7">
    <location>
        <begin position="109"/>
        <end position="130"/>
    </location>
</feature>
<dbReference type="EMBL" id="JAUSTI010000009">
    <property type="protein sequence ID" value="MDQ0172087.1"/>
    <property type="molecule type" value="Genomic_DNA"/>
</dbReference>
<evidence type="ECO:0000313" key="9">
    <source>
        <dbReference type="EMBL" id="MDQ0172087.1"/>
    </source>
</evidence>
<keyword evidence="6 7" id="KW-0472">Membrane</keyword>
<feature type="transmembrane region" description="Helical" evidence="7">
    <location>
        <begin position="295"/>
        <end position="312"/>
    </location>
</feature>
<feature type="transmembrane region" description="Helical" evidence="7">
    <location>
        <begin position="50"/>
        <end position="71"/>
    </location>
</feature>
<keyword evidence="4 7" id="KW-0812">Transmembrane</keyword>
<evidence type="ECO:0000256" key="2">
    <source>
        <dbReference type="ARBA" id="ARBA00022448"/>
    </source>
</evidence>
<dbReference type="Gene3D" id="1.20.1250.20">
    <property type="entry name" value="MFS general substrate transporter like domains"/>
    <property type="match status" value="2"/>
</dbReference>
<feature type="transmembrane region" description="Helical" evidence="7">
    <location>
        <begin position="12"/>
        <end position="38"/>
    </location>
</feature>
<evidence type="ECO:0000313" key="10">
    <source>
        <dbReference type="Proteomes" id="UP001233836"/>
    </source>
</evidence>
<feature type="transmembrane region" description="Helical" evidence="7">
    <location>
        <begin position="142"/>
        <end position="164"/>
    </location>
</feature>
<dbReference type="PROSITE" id="PS50850">
    <property type="entry name" value="MFS"/>
    <property type="match status" value="1"/>
</dbReference>
<evidence type="ECO:0000256" key="5">
    <source>
        <dbReference type="ARBA" id="ARBA00022989"/>
    </source>
</evidence>
<reference evidence="9 10" key="1">
    <citation type="submission" date="2023-07" db="EMBL/GenBank/DDBJ databases">
        <title>Sorghum-associated microbial communities from plants grown in Nebraska, USA.</title>
        <authorList>
            <person name="Schachtman D."/>
        </authorList>
    </citation>
    <scope>NUCLEOTIDE SEQUENCE [LARGE SCALE GENOMIC DNA]</scope>
    <source>
        <strain evidence="9 10">DS1314</strain>
    </source>
</reference>
<evidence type="ECO:0000256" key="4">
    <source>
        <dbReference type="ARBA" id="ARBA00022692"/>
    </source>
</evidence>